<dbReference type="InterPro" id="IPR050448">
    <property type="entry name" value="OpgB/LTA_synthase_biosynth"/>
</dbReference>
<dbReference type="PANTHER" id="PTHR47371">
    <property type="entry name" value="LIPOTEICHOIC ACID SYNTHASE"/>
    <property type="match status" value="1"/>
</dbReference>
<dbReference type="GO" id="GO:0005886">
    <property type="term" value="C:plasma membrane"/>
    <property type="evidence" value="ECO:0007669"/>
    <property type="project" value="UniProtKB-SubCell"/>
</dbReference>
<comment type="caution">
    <text evidence="8">The sequence shown here is derived from an EMBL/GenBank/DDBJ whole genome shotgun (WGS) entry which is preliminary data.</text>
</comment>
<dbReference type="AlphaFoldDB" id="A0A9D1ZB97"/>
<accession>A0A9D1ZB97</accession>
<comment type="subcellular location">
    <subcellularLocation>
        <location evidence="1">Cell membrane</location>
        <topology evidence="1">Multi-pass membrane protein</topology>
    </subcellularLocation>
</comment>
<dbReference type="InterPro" id="IPR000917">
    <property type="entry name" value="Sulfatase_N"/>
</dbReference>
<evidence type="ECO:0000313" key="9">
    <source>
        <dbReference type="Proteomes" id="UP000824133"/>
    </source>
</evidence>
<feature type="domain" description="Sulfatase N-terminal" evidence="7">
    <location>
        <begin position="4"/>
        <end position="196"/>
    </location>
</feature>
<dbReference type="Pfam" id="PF00884">
    <property type="entry name" value="Sulfatase"/>
    <property type="match status" value="1"/>
</dbReference>
<evidence type="ECO:0000256" key="2">
    <source>
        <dbReference type="ARBA" id="ARBA00004936"/>
    </source>
</evidence>
<dbReference type="Gene3D" id="3.40.720.10">
    <property type="entry name" value="Alkaline Phosphatase, subunit A"/>
    <property type="match status" value="1"/>
</dbReference>
<dbReference type="Proteomes" id="UP000824133">
    <property type="component" value="Unassembled WGS sequence"/>
</dbReference>
<name>A0A9D1ZB97_9ACTN</name>
<evidence type="ECO:0000313" key="8">
    <source>
        <dbReference type="EMBL" id="HIY79437.1"/>
    </source>
</evidence>
<proteinExistence type="predicted"/>
<evidence type="ECO:0000256" key="4">
    <source>
        <dbReference type="ARBA" id="ARBA00022692"/>
    </source>
</evidence>
<dbReference type="SUPFAM" id="SSF53649">
    <property type="entry name" value="Alkaline phosphatase-like"/>
    <property type="match status" value="1"/>
</dbReference>
<keyword evidence="3" id="KW-1003">Cell membrane</keyword>
<reference evidence="8" key="2">
    <citation type="submission" date="2021-04" db="EMBL/GenBank/DDBJ databases">
        <authorList>
            <person name="Gilroy R."/>
        </authorList>
    </citation>
    <scope>NUCLEOTIDE SEQUENCE</scope>
    <source>
        <strain evidence="8">ChiHjej10B9-743</strain>
    </source>
</reference>
<evidence type="ECO:0000256" key="3">
    <source>
        <dbReference type="ARBA" id="ARBA00022475"/>
    </source>
</evidence>
<reference evidence="8" key="1">
    <citation type="journal article" date="2021" name="PeerJ">
        <title>Extensive microbial diversity within the chicken gut microbiome revealed by metagenomics and culture.</title>
        <authorList>
            <person name="Gilroy R."/>
            <person name="Ravi A."/>
            <person name="Getino M."/>
            <person name="Pursley I."/>
            <person name="Horton D.L."/>
            <person name="Alikhan N.F."/>
            <person name="Baker D."/>
            <person name="Gharbi K."/>
            <person name="Hall N."/>
            <person name="Watson M."/>
            <person name="Adriaenssens E.M."/>
            <person name="Foster-Nyarko E."/>
            <person name="Jarju S."/>
            <person name="Secka A."/>
            <person name="Antonio M."/>
            <person name="Oren A."/>
            <person name="Chaudhuri R.R."/>
            <person name="La Ragione R."/>
            <person name="Hildebrand F."/>
            <person name="Pallen M.J."/>
        </authorList>
    </citation>
    <scope>NUCLEOTIDE SEQUENCE</scope>
    <source>
        <strain evidence="8">ChiHjej10B9-743</strain>
    </source>
</reference>
<dbReference type="PANTHER" id="PTHR47371:SF3">
    <property type="entry name" value="PHOSPHOGLYCEROL TRANSFERASE I"/>
    <property type="match status" value="1"/>
</dbReference>
<sequence>MATAIHPSSRANWNRETVYEEMGFDQFLDISSFDPNSPTRHSGVTDATTYEKVLEQLSSFDGPQLILDVTMQNHGGYGAFDLPEDQRVDLDITWLDDYALEEVAEYVSLIELSDNELEEFVEELREVDRPVVLVFFGDHQPALGSTLNEHLYSEEDSEDPAHQQRVYQVPYLIWANYDVAGNSQTSERADMGINDLAAVTL</sequence>
<feature type="non-terminal residue" evidence="8">
    <location>
        <position position="201"/>
    </location>
</feature>
<dbReference type="InterPro" id="IPR017850">
    <property type="entry name" value="Alkaline_phosphatase_core_sf"/>
</dbReference>
<keyword evidence="6" id="KW-0472">Membrane</keyword>
<keyword evidence="5" id="KW-1133">Transmembrane helix</keyword>
<dbReference type="EMBL" id="DXCP01000024">
    <property type="protein sequence ID" value="HIY79437.1"/>
    <property type="molecule type" value="Genomic_DNA"/>
</dbReference>
<evidence type="ECO:0000256" key="6">
    <source>
        <dbReference type="ARBA" id="ARBA00023136"/>
    </source>
</evidence>
<keyword evidence="4" id="KW-0812">Transmembrane</keyword>
<organism evidence="8 9">
    <name type="scientific">Candidatus Olsenella excrementavium</name>
    <dbReference type="NCBI Taxonomy" id="2838709"/>
    <lineage>
        <taxon>Bacteria</taxon>
        <taxon>Bacillati</taxon>
        <taxon>Actinomycetota</taxon>
        <taxon>Coriobacteriia</taxon>
        <taxon>Coriobacteriales</taxon>
        <taxon>Atopobiaceae</taxon>
        <taxon>Olsenella</taxon>
    </lineage>
</organism>
<evidence type="ECO:0000259" key="7">
    <source>
        <dbReference type="Pfam" id="PF00884"/>
    </source>
</evidence>
<evidence type="ECO:0000256" key="5">
    <source>
        <dbReference type="ARBA" id="ARBA00022989"/>
    </source>
</evidence>
<dbReference type="CDD" id="cd16015">
    <property type="entry name" value="LTA_synthase"/>
    <property type="match status" value="1"/>
</dbReference>
<protein>
    <submittedName>
        <fullName evidence="8">LTA synthase family protein</fullName>
    </submittedName>
</protein>
<evidence type="ECO:0000256" key="1">
    <source>
        <dbReference type="ARBA" id="ARBA00004651"/>
    </source>
</evidence>
<comment type="pathway">
    <text evidence="2">Cell wall biogenesis; lipoteichoic acid biosynthesis.</text>
</comment>
<gene>
    <name evidence="8" type="ORF">IAA42_03275</name>
</gene>